<dbReference type="AlphaFoldDB" id="A0A654IJB4"/>
<reference evidence="4" key="1">
    <citation type="submission" date="2019-11" db="EMBL/GenBank/DDBJ databases">
        <authorList>
            <person name="Falquet L."/>
            <person name="Falquet L."/>
        </authorList>
    </citation>
    <scope>NUCLEOTIDE SEQUENCE</scope>
    <source>
        <strain evidence="4">8756-13</strain>
    </source>
</reference>
<feature type="compositionally biased region" description="Basic and acidic residues" evidence="1">
    <location>
        <begin position="307"/>
        <end position="317"/>
    </location>
</feature>
<keyword evidence="2" id="KW-0472">Membrane</keyword>
<protein>
    <submittedName>
        <fullName evidence="4">Uncharacterized protein</fullName>
    </submittedName>
</protein>
<sequence>MKKLLFLLSNSILFSLSALFIYNLNSKNNSENSSFVLKQTKKEETDLSKIFDNRAYISIQERDKDPKPKVVNALKAKFPTVDFSQLEIDVKPDRGGVDVFINPKQSSKYKNKAKIPCYPKEDVSKKFEHIDSRNLESIEINTEKEIQKAINKKGISSQPEVDFKIINIRESSATLESTLEGDFYGLIEVKFIAANKNLSSIIYESSIKVNKPTTDEIANAIKKQYPSIKNENLDLQIDEEKKTIKITINSKTTFVGSVLLTYELPKTQELPKKPLESKTDKNLDSEMLSDQPQETPKKPSEGSTIKNENKKQPKSEPDLSNLSTSNQPESKSNKTMNYNPPVIDKSLKSNSNTSNLQIPNKESSNSKKGSSGSKTGVIVGSTLGVSGVVVTGAVGSWIYFKKRK</sequence>
<feature type="transmembrane region" description="Helical" evidence="2">
    <location>
        <begin position="377"/>
        <end position="400"/>
    </location>
</feature>
<keyword evidence="3" id="KW-0732">Signal</keyword>
<feature type="signal peptide" evidence="3">
    <location>
        <begin position="1"/>
        <end position="20"/>
    </location>
</feature>
<keyword evidence="2" id="KW-0812">Transmembrane</keyword>
<organism evidence="4">
    <name type="scientific">Mycoplasma feriruminatoris</name>
    <dbReference type="NCBI Taxonomy" id="1179777"/>
    <lineage>
        <taxon>Bacteria</taxon>
        <taxon>Bacillati</taxon>
        <taxon>Mycoplasmatota</taxon>
        <taxon>Mollicutes</taxon>
        <taxon>Mycoplasmataceae</taxon>
        <taxon>Mycoplasma</taxon>
    </lineage>
</organism>
<evidence type="ECO:0000256" key="2">
    <source>
        <dbReference type="SAM" id="Phobius"/>
    </source>
</evidence>
<feature type="compositionally biased region" description="Polar residues" evidence="1">
    <location>
        <begin position="318"/>
        <end position="338"/>
    </location>
</feature>
<feature type="compositionally biased region" description="Basic and acidic residues" evidence="1">
    <location>
        <begin position="270"/>
        <end position="284"/>
    </location>
</feature>
<evidence type="ECO:0000256" key="1">
    <source>
        <dbReference type="SAM" id="MobiDB-lite"/>
    </source>
</evidence>
<feature type="compositionally biased region" description="Low complexity" evidence="1">
    <location>
        <begin position="348"/>
        <end position="382"/>
    </location>
</feature>
<accession>A0A654IJB4</accession>
<gene>
    <name evidence="4" type="ORF">MF5295_00383</name>
</gene>
<proteinExistence type="predicted"/>
<feature type="chain" id="PRO_5024833995" evidence="3">
    <location>
        <begin position="21"/>
        <end position="404"/>
    </location>
</feature>
<evidence type="ECO:0000313" key="4">
    <source>
        <dbReference type="EMBL" id="VZR97584.1"/>
    </source>
</evidence>
<evidence type="ECO:0000256" key="3">
    <source>
        <dbReference type="SAM" id="SignalP"/>
    </source>
</evidence>
<keyword evidence="2" id="KW-1133">Transmembrane helix</keyword>
<name>A0A654IJB4_9MOLU</name>
<dbReference type="EMBL" id="LR739235">
    <property type="protein sequence ID" value="VZR97584.1"/>
    <property type="molecule type" value="Genomic_DNA"/>
</dbReference>
<feature type="region of interest" description="Disordered" evidence="1">
    <location>
        <begin position="270"/>
        <end position="382"/>
    </location>
</feature>